<dbReference type="GO" id="GO:0033013">
    <property type="term" value="P:tetrapyrrole metabolic process"/>
    <property type="evidence" value="ECO:0007669"/>
    <property type="project" value="UniProtKB-ARBA"/>
</dbReference>
<dbReference type="InterPro" id="IPR004307">
    <property type="entry name" value="TspO_MBR"/>
</dbReference>
<evidence type="ECO:0000256" key="2">
    <source>
        <dbReference type="ARBA" id="ARBA00007524"/>
    </source>
</evidence>
<reference evidence="7 8" key="1">
    <citation type="submission" date="2016-10" db="EMBL/GenBank/DDBJ databases">
        <authorList>
            <person name="de Groot N.N."/>
        </authorList>
    </citation>
    <scope>NUCLEOTIDE SEQUENCE [LARGE SCALE GENOMIC DNA]</scope>
    <source>
        <strain evidence="7 8">APO</strain>
    </source>
</reference>
<keyword evidence="8" id="KW-1185">Reference proteome</keyword>
<dbReference type="AlphaFoldDB" id="A0A1H3QMS1"/>
<dbReference type="InterPro" id="IPR038330">
    <property type="entry name" value="TspO/MBR-related_sf"/>
</dbReference>
<dbReference type="CDD" id="cd15904">
    <property type="entry name" value="TSPO_MBR"/>
    <property type="match status" value="1"/>
</dbReference>
<keyword evidence="4 6" id="KW-1133">Transmembrane helix</keyword>
<feature type="transmembrane region" description="Helical" evidence="6">
    <location>
        <begin position="107"/>
        <end position="130"/>
    </location>
</feature>
<proteinExistence type="inferred from homology"/>
<keyword evidence="3 6" id="KW-0812">Transmembrane</keyword>
<evidence type="ECO:0000313" key="8">
    <source>
        <dbReference type="Proteomes" id="UP000199230"/>
    </source>
</evidence>
<evidence type="ECO:0000313" key="7">
    <source>
        <dbReference type="EMBL" id="SDZ14687.1"/>
    </source>
</evidence>
<dbReference type="Proteomes" id="UP000199230">
    <property type="component" value="Unassembled WGS sequence"/>
</dbReference>
<sequence length="132" mass="15068">MNNSYNIYQELAKPPLSPPGWIFGPVWTVLYAMMGIACFRVLSKGLGRPEVQRAALAFVLQLALNFLWPYLYFTLGLRGVAAIEILVLWLAIGLCTWLFFRIDALAGWLMVPYLLWVTFATYLNIATWYLNA</sequence>
<dbReference type="Gene3D" id="1.20.1260.100">
    <property type="entry name" value="TspO/MBR protein"/>
    <property type="match status" value="1"/>
</dbReference>
<dbReference type="PANTHER" id="PTHR10057:SF0">
    <property type="entry name" value="TRANSLOCATOR PROTEIN"/>
    <property type="match status" value="1"/>
</dbReference>
<evidence type="ECO:0000256" key="3">
    <source>
        <dbReference type="ARBA" id="ARBA00022692"/>
    </source>
</evidence>
<accession>A0A1H3QMS1</accession>
<dbReference type="PIRSF" id="PIRSF005859">
    <property type="entry name" value="PBR"/>
    <property type="match status" value="1"/>
</dbReference>
<evidence type="ECO:0000256" key="5">
    <source>
        <dbReference type="ARBA" id="ARBA00023136"/>
    </source>
</evidence>
<name>A0A1H3QMS1_9FIRM</name>
<evidence type="ECO:0000256" key="4">
    <source>
        <dbReference type="ARBA" id="ARBA00022989"/>
    </source>
</evidence>
<feature type="transmembrane region" description="Helical" evidence="6">
    <location>
        <begin position="54"/>
        <end position="73"/>
    </location>
</feature>
<keyword evidence="5 6" id="KW-0472">Membrane</keyword>
<protein>
    <submittedName>
        <fullName evidence="7">TspO and MBR related proteins</fullName>
    </submittedName>
</protein>
<dbReference type="FunFam" id="1.20.1260.100:FF:000001">
    <property type="entry name" value="translocator protein 2"/>
    <property type="match status" value="1"/>
</dbReference>
<dbReference type="PANTHER" id="PTHR10057">
    <property type="entry name" value="PERIPHERAL-TYPE BENZODIAZEPINE RECEPTOR"/>
    <property type="match status" value="1"/>
</dbReference>
<dbReference type="GO" id="GO:0016020">
    <property type="term" value="C:membrane"/>
    <property type="evidence" value="ECO:0007669"/>
    <property type="project" value="UniProtKB-SubCell"/>
</dbReference>
<dbReference type="Pfam" id="PF03073">
    <property type="entry name" value="TspO_MBR"/>
    <property type="match status" value="1"/>
</dbReference>
<comment type="subcellular location">
    <subcellularLocation>
        <location evidence="1">Membrane</location>
        <topology evidence="1">Multi-pass membrane protein</topology>
    </subcellularLocation>
</comment>
<evidence type="ECO:0000256" key="1">
    <source>
        <dbReference type="ARBA" id="ARBA00004141"/>
    </source>
</evidence>
<feature type="transmembrane region" description="Helical" evidence="6">
    <location>
        <begin position="79"/>
        <end position="100"/>
    </location>
</feature>
<comment type="similarity">
    <text evidence="2">Belongs to the TspO/BZRP family.</text>
</comment>
<feature type="transmembrane region" description="Helical" evidence="6">
    <location>
        <begin position="20"/>
        <end position="42"/>
    </location>
</feature>
<organism evidence="7 8">
    <name type="scientific">Tindallia californiensis</name>
    <dbReference type="NCBI Taxonomy" id="159292"/>
    <lineage>
        <taxon>Bacteria</taxon>
        <taxon>Bacillati</taxon>
        <taxon>Bacillota</taxon>
        <taxon>Clostridia</taxon>
        <taxon>Peptostreptococcales</taxon>
        <taxon>Tindalliaceae</taxon>
        <taxon>Tindallia</taxon>
    </lineage>
</organism>
<gene>
    <name evidence="7" type="ORF">SAMN05192546_1103</name>
</gene>
<dbReference type="EMBL" id="FNPV01000010">
    <property type="protein sequence ID" value="SDZ14687.1"/>
    <property type="molecule type" value="Genomic_DNA"/>
</dbReference>
<dbReference type="STRING" id="159292.SAMN05192546_1103"/>
<evidence type="ECO:0000256" key="6">
    <source>
        <dbReference type="SAM" id="Phobius"/>
    </source>
</evidence>